<keyword evidence="4" id="KW-1185">Reference proteome</keyword>
<evidence type="ECO:0000313" key="2">
    <source>
        <dbReference type="EMBL" id="CAI9960572.1"/>
    </source>
</evidence>
<keyword evidence="1" id="KW-0812">Transmembrane</keyword>
<feature type="transmembrane region" description="Helical" evidence="1">
    <location>
        <begin position="550"/>
        <end position="572"/>
    </location>
</feature>
<dbReference type="EMBL" id="CATOUU010000931">
    <property type="protein sequence ID" value="CAI9960572.1"/>
    <property type="molecule type" value="Genomic_DNA"/>
</dbReference>
<dbReference type="EMBL" id="CAXDID020000016">
    <property type="protein sequence ID" value="CAL5984113.1"/>
    <property type="molecule type" value="Genomic_DNA"/>
</dbReference>
<keyword evidence="1" id="KW-1133">Transmembrane helix</keyword>
<sequence>MLHLFIQYILNDRQISNKTELTDCYTSKSNIRLISINNQRSFRLYLDPSNKSECAQLPRGINITIFATALIDATSKFIPNSVIIFDFNYSTTIGVTVPCTQCVDEMYFSSDQVIVTFESAIWFTRMVMGAVQTERGLQVNCFKSATSVVDFNTILVKAAVSNSCPQLVAADITKLKVISQADFYVVYENGDIDRYEKILVASGLYITNPLNNGINVFNVTIAGVGNKIMNSGFQYIQLQLYFQDNGVPLQAVVQVSTYSFAGFQNAFQNIDLQVQKSGVYLDIAVNKMTVAPGVTLDMVYNNKIFNVMKPDGFLLQFYGYSSVIPSNERLEQPFQAKYGQTSVRTVPMTISSKVSVYGFVSLKFQVTCDIIVESDCNENIERYLREIYMKDPYFHMNLQVKFYKSGQLISAVSHQINSVVDSCFDSAIGYLSQDSITVTIQKNKQSLNCKLMEGQTMDVQINFTEYVRVKAWHNITFFNFTQLEFQYNITLPINIEQYKWVQSYLAKEAPGYQLFQFIYFNINGKTIDQVPFAPLYKNDLTIFKQKAENMVVYLGIVSIIVCVVVTITPIIYSRIRPQIQKNKNLKLKIASNIDKFDL</sequence>
<evidence type="ECO:0008006" key="5">
    <source>
        <dbReference type="Google" id="ProtNLM"/>
    </source>
</evidence>
<organism evidence="2">
    <name type="scientific">Hexamita inflata</name>
    <dbReference type="NCBI Taxonomy" id="28002"/>
    <lineage>
        <taxon>Eukaryota</taxon>
        <taxon>Metamonada</taxon>
        <taxon>Diplomonadida</taxon>
        <taxon>Hexamitidae</taxon>
        <taxon>Hexamitinae</taxon>
        <taxon>Hexamita</taxon>
    </lineage>
</organism>
<protein>
    <recommendedName>
        <fullName evidence="5">Transmembrane protein</fullName>
    </recommendedName>
</protein>
<dbReference type="Proteomes" id="UP001642409">
    <property type="component" value="Unassembled WGS sequence"/>
</dbReference>
<keyword evidence="1" id="KW-0472">Membrane</keyword>
<reference evidence="3 4" key="2">
    <citation type="submission" date="2024-07" db="EMBL/GenBank/DDBJ databases">
        <authorList>
            <person name="Akdeniz Z."/>
        </authorList>
    </citation>
    <scope>NUCLEOTIDE SEQUENCE [LARGE SCALE GENOMIC DNA]</scope>
</reference>
<proteinExistence type="predicted"/>
<name>A0AA86QTP5_9EUKA</name>
<gene>
    <name evidence="2" type="ORF">HINF_LOCUS48217</name>
    <name evidence="3" type="ORF">HINF_LOCUS7953</name>
</gene>
<accession>A0AA86QTP5</accession>
<comment type="caution">
    <text evidence="2">The sequence shown here is derived from an EMBL/GenBank/DDBJ whole genome shotgun (WGS) entry which is preliminary data.</text>
</comment>
<dbReference type="AlphaFoldDB" id="A0AA86QTP5"/>
<reference evidence="2" key="1">
    <citation type="submission" date="2023-06" db="EMBL/GenBank/DDBJ databases">
        <authorList>
            <person name="Kurt Z."/>
        </authorList>
    </citation>
    <scope>NUCLEOTIDE SEQUENCE</scope>
</reference>
<evidence type="ECO:0000256" key="1">
    <source>
        <dbReference type="SAM" id="Phobius"/>
    </source>
</evidence>
<evidence type="ECO:0000313" key="4">
    <source>
        <dbReference type="Proteomes" id="UP001642409"/>
    </source>
</evidence>
<evidence type="ECO:0000313" key="3">
    <source>
        <dbReference type="EMBL" id="CAL5984113.1"/>
    </source>
</evidence>